<organism evidence="3 4">
    <name type="scientific">Pundamilia nyererei</name>
    <dbReference type="NCBI Taxonomy" id="303518"/>
    <lineage>
        <taxon>Eukaryota</taxon>
        <taxon>Metazoa</taxon>
        <taxon>Chordata</taxon>
        <taxon>Craniata</taxon>
        <taxon>Vertebrata</taxon>
        <taxon>Euteleostomi</taxon>
        <taxon>Actinopterygii</taxon>
        <taxon>Neopterygii</taxon>
        <taxon>Teleostei</taxon>
        <taxon>Neoteleostei</taxon>
        <taxon>Acanthomorphata</taxon>
        <taxon>Ovalentaria</taxon>
        <taxon>Cichlomorphae</taxon>
        <taxon>Cichliformes</taxon>
        <taxon>Cichlidae</taxon>
        <taxon>African cichlids</taxon>
        <taxon>Pseudocrenilabrinae</taxon>
        <taxon>Haplochromini</taxon>
        <taxon>Pundamilia</taxon>
    </lineage>
</organism>
<name>A0A9Y3S3C1_9CICH</name>
<evidence type="ECO:0000313" key="4">
    <source>
        <dbReference type="RefSeq" id="XP_005755774.1"/>
    </source>
</evidence>
<dbReference type="GeneID" id="102197669"/>
<feature type="non-terminal residue" evidence="4">
    <location>
        <position position="1"/>
    </location>
</feature>
<keyword evidence="3" id="KW-1185">Reference proteome</keyword>
<evidence type="ECO:0000313" key="3">
    <source>
        <dbReference type="Proteomes" id="UP000695023"/>
    </source>
</evidence>
<dbReference type="Proteomes" id="UP000695023">
    <property type="component" value="Unplaced"/>
</dbReference>
<proteinExistence type="predicted"/>
<dbReference type="RefSeq" id="XP_005755774.1">
    <property type="nucleotide sequence ID" value="XM_005755717.1"/>
</dbReference>
<feature type="coiled-coil region" evidence="1">
    <location>
        <begin position="28"/>
        <end position="55"/>
    </location>
</feature>
<evidence type="ECO:0000256" key="1">
    <source>
        <dbReference type="SAM" id="Coils"/>
    </source>
</evidence>
<dbReference type="AlphaFoldDB" id="A0A9Y3S3C1"/>
<protein>
    <submittedName>
        <fullName evidence="4">Golgin subfamily A member 5-like</fullName>
    </submittedName>
</protein>
<evidence type="ECO:0000256" key="2">
    <source>
        <dbReference type="SAM" id="MobiDB-lite"/>
    </source>
</evidence>
<keyword evidence="1" id="KW-0175">Coiled coil</keyword>
<feature type="compositionally biased region" description="Basic and acidic residues" evidence="2">
    <location>
        <begin position="120"/>
        <end position="143"/>
    </location>
</feature>
<feature type="compositionally biased region" description="Polar residues" evidence="2">
    <location>
        <begin position="108"/>
        <end position="119"/>
    </location>
</feature>
<reference evidence="4" key="1">
    <citation type="submission" date="2025-08" db="UniProtKB">
        <authorList>
            <consortium name="RefSeq"/>
        </authorList>
    </citation>
    <scope>IDENTIFICATION</scope>
</reference>
<sequence length="143" mass="16906">MINSKLEKAEFIQKRMQTFLTLESELQLEKNTENIDQLKQVKEASEDLKNQLENKNPEMSKSETELDEIIQRLTQTFPTLESKLCETVSQVQGDKEKMERLNNELDSTKQQLSGNISQVQEEKQKMEREMERLRNELDSRNQQ</sequence>
<accession>A0A9Y3S3C1</accession>
<feature type="region of interest" description="Disordered" evidence="2">
    <location>
        <begin position="104"/>
        <end position="143"/>
    </location>
</feature>
<feature type="non-terminal residue" evidence="4">
    <location>
        <position position="143"/>
    </location>
</feature>
<gene>
    <name evidence="4" type="primary">LOC102197669</name>
</gene>